<keyword evidence="2" id="KW-0547">Nucleotide-binding</keyword>
<evidence type="ECO:0000313" key="8">
    <source>
        <dbReference type="EMBL" id="WDI30863.1"/>
    </source>
</evidence>
<sequence>MRSFVSSQTGISCAHCRAAVACWAKPVLMLEVLCSLGTLMEPYAQQIGFEAENAGCDRAGEPVVRGVSFSFSPGDALQLFGPNGSGKSSLLSMFAGLIPLAEGALRWHLGDEQSATPFEQSVFFLGHDASVKPSLTARENLSFWAACYGAGKERIDAAIDSVKAMTFADLRASRLSAGQRRRIDLARAVLADRPVWLLDEPAAAIDSDGVEVIRNMIAEHRARGGLAIIATHDHLGSGYQRLELGR</sequence>
<dbReference type="GO" id="GO:0017004">
    <property type="term" value="P:cytochrome complex assembly"/>
    <property type="evidence" value="ECO:0007669"/>
    <property type="project" value="UniProtKB-KW"/>
</dbReference>
<dbReference type="SMART" id="SM00382">
    <property type="entry name" value="AAA"/>
    <property type="match status" value="1"/>
</dbReference>
<keyword evidence="5" id="KW-1278">Translocase</keyword>
<evidence type="ECO:0000259" key="7">
    <source>
        <dbReference type="PROSITE" id="PS50893"/>
    </source>
</evidence>
<evidence type="ECO:0000256" key="4">
    <source>
        <dbReference type="ARBA" id="ARBA00022840"/>
    </source>
</evidence>
<dbReference type="PROSITE" id="PS50893">
    <property type="entry name" value="ABC_TRANSPORTER_2"/>
    <property type="match status" value="1"/>
</dbReference>
<gene>
    <name evidence="8" type="primary">ccmA</name>
    <name evidence="8" type="ORF">PUV54_12955</name>
</gene>
<keyword evidence="1" id="KW-0813">Transport</keyword>
<evidence type="ECO:0000313" key="9">
    <source>
        <dbReference type="Proteomes" id="UP001214043"/>
    </source>
</evidence>
<proteinExistence type="predicted"/>
<name>A0AAE9ZAS4_9PROT</name>
<dbReference type="Pfam" id="PF00005">
    <property type="entry name" value="ABC_tran"/>
    <property type="match status" value="1"/>
</dbReference>
<dbReference type="GO" id="GO:0016887">
    <property type="term" value="F:ATP hydrolysis activity"/>
    <property type="evidence" value="ECO:0007669"/>
    <property type="project" value="InterPro"/>
</dbReference>
<dbReference type="NCBIfam" id="TIGR01189">
    <property type="entry name" value="ccmA"/>
    <property type="match status" value="1"/>
</dbReference>
<dbReference type="EMBL" id="CP118166">
    <property type="protein sequence ID" value="WDI30863.1"/>
    <property type="molecule type" value="Genomic_DNA"/>
</dbReference>
<dbReference type="KEGG" id="hfl:PUV54_12955"/>
<organism evidence="8 9">
    <name type="scientific">Hyphococcus flavus</name>
    <dbReference type="NCBI Taxonomy" id="1866326"/>
    <lineage>
        <taxon>Bacteria</taxon>
        <taxon>Pseudomonadati</taxon>
        <taxon>Pseudomonadota</taxon>
        <taxon>Alphaproteobacteria</taxon>
        <taxon>Parvularculales</taxon>
        <taxon>Parvularculaceae</taxon>
        <taxon>Hyphococcus</taxon>
    </lineage>
</organism>
<feature type="domain" description="ABC transporter" evidence="7">
    <location>
        <begin position="49"/>
        <end position="244"/>
    </location>
</feature>
<dbReference type="InterPro" id="IPR027417">
    <property type="entry name" value="P-loop_NTPase"/>
</dbReference>
<keyword evidence="4 8" id="KW-0067">ATP-binding</keyword>
<dbReference type="InterPro" id="IPR003593">
    <property type="entry name" value="AAA+_ATPase"/>
</dbReference>
<accession>A0AAE9ZAS4</accession>
<dbReference type="GO" id="GO:0022857">
    <property type="term" value="F:transmembrane transporter activity"/>
    <property type="evidence" value="ECO:0007669"/>
    <property type="project" value="InterPro"/>
</dbReference>
<evidence type="ECO:0000256" key="3">
    <source>
        <dbReference type="ARBA" id="ARBA00022748"/>
    </source>
</evidence>
<keyword evidence="9" id="KW-1185">Reference proteome</keyword>
<dbReference type="PROSITE" id="PS00211">
    <property type="entry name" value="ABC_TRANSPORTER_1"/>
    <property type="match status" value="1"/>
</dbReference>
<dbReference type="PANTHER" id="PTHR43499">
    <property type="entry name" value="ABC TRANSPORTER I FAMILY MEMBER 1"/>
    <property type="match status" value="1"/>
</dbReference>
<reference evidence="8" key="1">
    <citation type="submission" date="2023-02" db="EMBL/GenBank/DDBJ databases">
        <title>Genome sequence of Hyphococcus flavus.</title>
        <authorList>
            <person name="Rong J.-C."/>
            <person name="Zhao Q."/>
            <person name="Yi M."/>
            <person name="Wu J.-Y."/>
        </authorList>
    </citation>
    <scope>NUCLEOTIDE SEQUENCE</scope>
    <source>
        <strain evidence="8">MCCC 1K03223</strain>
    </source>
</reference>
<dbReference type="GO" id="GO:0005524">
    <property type="term" value="F:ATP binding"/>
    <property type="evidence" value="ECO:0007669"/>
    <property type="project" value="UniProtKB-KW"/>
</dbReference>
<dbReference type="PANTHER" id="PTHR43499:SF1">
    <property type="entry name" value="ABC TRANSPORTER I FAMILY MEMBER 1"/>
    <property type="match status" value="1"/>
</dbReference>
<dbReference type="Proteomes" id="UP001214043">
    <property type="component" value="Chromosome"/>
</dbReference>
<protein>
    <submittedName>
        <fullName evidence="8">Heme ABC exporter ATP-binding protein CcmA</fullName>
    </submittedName>
</protein>
<dbReference type="InterPro" id="IPR003439">
    <property type="entry name" value="ABC_transporter-like_ATP-bd"/>
</dbReference>
<evidence type="ECO:0000256" key="5">
    <source>
        <dbReference type="ARBA" id="ARBA00022967"/>
    </source>
</evidence>
<dbReference type="Gene3D" id="3.40.50.300">
    <property type="entry name" value="P-loop containing nucleotide triphosphate hydrolases"/>
    <property type="match status" value="1"/>
</dbReference>
<keyword evidence="3" id="KW-0201">Cytochrome c-type biogenesis</keyword>
<dbReference type="InterPro" id="IPR017871">
    <property type="entry name" value="ABC_transporter-like_CS"/>
</dbReference>
<dbReference type="RefSeq" id="WP_274492685.1">
    <property type="nucleotide sequence ID" value="NZ_CP118166.1"/>
</dbReference>
<dbReference type="InterPro" id="IPR005895">
    <property type="entry name" value="ABC_transptr_haem_export_CcmA"/>
</dbReference>
<evidence type="ECO:0000256" key="1">
    <source>
        <dbReference type="ARBA" id="ARBA00022448"/>
    </source>
</evidence>
<dbReference type="SUPFAM" id="SSF52540">
    <property type="entry name" value="P-loop containing nucleoside triphosphate hydrolases"/>
    <property type="match status" value="1"/>
</dbReference>
<dbReference type="AlphaFoldDB" id="A0AAE9ZAS4"/>
<evidence type="ECO:0000256" key="2">
    <source>
        <dbReference type="ARBA" id="ARBA00022741"/>
    </source>
</evidence>
<evidence type="ECO:0000256" key="6">
    <source>
        <dbReference type="ARBA" id="ARBA00023136"/>
    </source>
</evidence>
<keyword evidence="6" id="KW-0472">Membrane</keyword>